<dbReference type="GO" id="GO:0005634">
    <property type="term" value="C:nucleus"/>
    <property type="evidence" value="ECO:0007669"/>
    <property type="project" value="TreeGrafter"/>
</dbReference>
<dbReference type="PANTHER" id="PTHR21838">
    <property type="entry name" value="COILED-COIL DOMAIN-CONTAINING PROTEIN 137"/>
    <property type="match status" value="1"/>
</dbReference>
<evidence type="ECO:0000313" key="3">
    <source>
        <dbReference type="Proteomes" id="UP000054359"/>
    </source>
</evidence>
<dbReference type="OMA" id="SNHHFMN"/>
<gene>
    <name evidence="2" type="ORF">X975_13488</name>
</gene>
<keyword evidence="3" id="KW-1185">Reference proteome</keyword>
<evidence type="ECO:0000256" key="1">
    <source>
        <dbReference type="SAM" id="MobiDB-lite"/>
    </source>
</evidence>
<feature type="compositionally biased region" description="Basic residues" evidence="1">
    <location>
        <begin position="1"/>
        <end position="14"/>
    </location>
</feature>
<dbReference type="InterPro" id="IPR026680">
    <property type="entry name" value="CCDC137"/>
</dbReference>
<feature type="region of interest" description="Disordered" evidence="1">
    <location>
        <begin position="1"/>
        <end position="42"/>
    </location>
</feature>
<dbReference type="STRING" id="407821.A0A087UNX8"/>
<evidence type="ECO:0000313" key="2">
    <source>
        <dbReference type="EMBL" id="KFM79067.1"/>
    </source>
</evidence>
<feature type="non-terminal residue" evidence="2">
    <location>
        <position position="199"/>
    </location>
</feature>
<reference evidence="2 3" key="1">
    <citation type="submission" date="2013-11" db="EMBL/GenBank/DDBJ databases">
        <title>Genome sequencing of Stegodyphus mimosarum.</title>
        <authorList>
            <person name="Bechsgaard J."/>
        </authorList>
    </citation>
    <scope>NUCLEOTIDE SEQUENCE [LARGE SCALE GENOMIC DNA]</scope>
</reference>
<proteinExistence type="predicted"/>
<dbReference type="EMBL" id="KK120804">
    <property type="protein sequence ID" value="KFM79067.1"/>
    <property type="molecule type" value="Genomic_DNA"/>
</dbReference>
<organism evidence="2 3">
    <name type="scientific">Stegodyphus mimosarum</name>
    <name type="common">African social velvet spider</name>
    <dbReference type="NCBI Taxonomy" id="407821"/>
    <lineage>
        <taxon>Eukaryota</taxon>
        <taxon>Metazoa</taxon>
        <taxon>Ecdysozoa</taxon>
        <taxon>Arthropoda</taxon>
        <taxon>Chelicerata</taxon>
        <taxon>Arachnida</taxon>
        <taxon>Araneae</taxon>
        <taxon>Araneomorphae</taxon>
        <taxon>Entelegynae</taxon>
        <taxon>Eresoidea</taxon>
        <taxon>Eresidae</taxon>
        <taxon>Stegodyphus</taxon>
    </lineage>
</organism>
<accession>A0A087UNX8</accession>
<dbReference type="AlphaFoldDB" id="A0A087UNX8"/>
<dbReference type="Proteomes" id="UP000054359">
    <property type="component" value="Unassembled WGS sequence"/>
</dbReference>
<name>A0A087UNX8_STEMI</name>
<sequence length="199" mass="23657">MGKKIPKSRRHKKLKFVDPCYSGPPPRGRRKNILPNEPPLEDDYQEVPRQMEELIQLKEKAKSNKFKRKKKKKVLKDEFIIVKRDVIEDNETGMKKVPTVIKQRASENENQFFNRLQKMTNQAIAEAKVEEKYNIKLVNIDEKGNAEYVTGEKEVSESKKRKHEKYKEIVKEKKKMRAKDEEFDLKKGFTFHAMYLIFV</sequence>
<dbReference type="OrthoDB" id="5876637at2759"/>
<protein>
    <recommendedName>
        <fullName evidence="4">Coiled-coil domain-containing protein 137</fullName>
    </recommendedName>
</protein>
<dbReference type="PANTHER" id="PTHR21838:SF2">
    <property type="entry name" value="COILED-COIL DOMAIN-CONTAINING PROTEIN 137"/>
    <property type="match status" value="1"/>
</dbReference>
<evidence type="ECO:0008006" key="4">
    <source>
        <dbReference type="Google" id="ProtNLM"/>
    </source>
</evidence>